<dbReference type="Pfam" id="PF07704">
    <property type="entry name" value="PSK_trans_fac"/>
    <property type="match status" value="1"/>
</dbReference>
<dbReference type="Proteomes" id="UP001597483">
    <property type="component" value="Unassembled WGS sequence"/>
</dbReference>
<accession>A0ABW5HD88</accession>
<protein>
    <submittedName>
        <fullName evidence="3">Type II toxin-antitoxin system VapB family antitoxin</fullName>
    </submittedName>
</protein>
<dbReference type="RefSeq" id="WP_378308402.1">
    <property type="nucleotide sequence ID" value="NZ_JBHUKS010000019.1"/>
</dbReference>
<evidence type="ECO:0000256" key="2">
    <source>
        <dbReference type="SAM" id="MobiDB-lite"/>
    </source>
</evidence>
<comment type="caution">
    <text evidence="3">The sequence shown here is derived from an EMBL/GenBank/DDBJ whole genome shotgun (WGS) entry which is preliminary data.</text>
</comment>
<proteinExistence type="predicted"/>
<reference evidence="4" key="1">
    <citation type="journal article" date="2019" name="Int. J. Syst. Evol. Microbiol.">
        <title>The Global Catalogue of Microorganisms (GCM) 10K type strain sequencing project: providing services to taxonomists for standard genome sequencing and annotation.</title>
        <authorList>
            <consortium name="The Broad Institute Genomics Platform"/>
            <consortium name="The Broad Institute Genome Sequencing Center for Infectious Disease"/>
            <person name="Wu L."/>
            <person name="Ma J."/>
        </authorList>
    </citation>
    <scope>NUCLEOTIDE SEQUENCE [LARGE SCALE GENOMIC DNA]</scope>
    <source>
        <strain evidence="4">CGMCC 4.7641</strain>
    </source>
</reference>
<evidence type="ECO:0000313" key="3">
    <source>
        <dbReference type="EMBL" id="MFD2471115.1"/>
    </source>
</evidence>
<organism evidence="3 4">
    <name type="scientific">Amycolatopsis silviterrae</name>
    <dbReference type="NCBI Taxonomy" id="1656914"/>
    <lineage>
        <taxon>Bacteria</taxon>
        <taxon>Bacillati</taxon>
        <taxon>Actinomycetota</taxon>
        <taxon>Actinomycetes</taxon>
        <taxon>Pseudonocardiales</taxon>
        <taxon>Pseudonocardiaceae</taxon>
        <taxon>Amycolatopsis</taxon>
    </lineage>
</organism>
<dbReference type="EMBL" id="JBHUKS010000019">
    <property type="protein sequence ID" value="MFD2471115.1"/>
    <property type="molecule type" value="Genomic_DNA"/>
</dbReference>
<keyword evidence="4" id="KW-1185">Reference proteome</keyword>
<evidence type="ECO:0000313" key="4">
    <source>
        <dbReference type="Proteomes" id="UP001597483"/>
    </source>
</evidence>
<sequence>MAMNIKDPDAERLAAEVAELTGTTKTGAVRESLQLRRDQLRKHENAEERLKQLRRMLEEEIWPLIPPEELGKPLSKEEEEDILGFGPEGV</sequence>
<feature type="region of interest" description="Disordered" evidence="2">
    <location>
        <begin position="68"/>
        <end position="90"/>
    </location>
</feature>
<gene>
    <name evidence="3" type="ORF">ACFSVL_27230</name>
</gene>
<dbReference type="InterPro" id="IPR011660">
    <property type="entry name" value="VapB-like"/>
</dbReference>
<keyword evidence="1" id="KW-1277">Toxin-antitoxin system</keyword>
<name>A0ABW5HD88_9PSEU</name>
<evidence type="ECO:0000256" key="1">
    <source>
        <dbReference type="ARBA" id="ARBA00022649"/>
    </source>
</evidence>